<dbReference type="GO" id="GO:0016289">
    <property type="term" value="F:acyl-CoA hydrolase activity"/>
    <property type="evidence" value="ECO:0007669"/>
    <property type="project" value="UniProtKB-ARBA"/>
</dbReference>
<dbReference type="InterPro" id="IPR003736">
    <property type="entry name" value="PAAI_dom"/>
</dbReference>
<gene>
    <name evidence="3" type="ORF">C1875_00730</name>
</gene>
<feature type="domain" description="Thioesterase" evidence="2">
    <location>
        <begin position="51"/>
        <end position="123"/>
    </location>
</feature>
<keyword evidence="1" id="KW-0378">Hydrolase</keyword>
<dbReference type="InterPro" id="IPR052723">
    <property type="entry name" value="Acyl-CoA_thioesterase_PaaI"/>
</dbReference>
<dbReference type="PANTHER" id="PTHR42856:SF1">
    <property type="entry name" value="ACYL-COENZYME A THIOESTERASE PAAI"/>
    <property type="match status" value="1"/>
</dbReference>
<dbReference type="Gene3D" id="3.10.129.10">
    <property type="entry name" value="Hotdog Thioesterase"/>
    <property type="match status" value="1"/>
</dbReference>
<comment type="caution">
    <text evidence="3">The sequence shown here is derived from an EMBL/GenBank/DDBJ whole genome shotgun (WGS) entry which is preliminary data.</text>
</comment>
<evidence type="ECO:0000256" key="1">
    <source>
        <dbReference type="ARBA" id="ARBA00022801"/>
    </source>
</evidence>
<dbReference type="AlphaFoldDB" id="A0A369MPG5"/>
<dbReference type="NCBIfam" id="TIGR00369">
    <property type="entry name" value="unchar_dom_1"/>
    <property type="match status" value="1"/>
</dbReference>
<dbReference type="Proteomes" id="UP000253970">
    <property type="component" value="Unassembled WGS sequence"/>
</dbReference>
<accession>A0A369MPG5</accession>
<dbReference type="InterPro" id="IPR006683">
    <property type="entry name" value="Thioestr_dom"/>
</dbReference>
<dbReference type="CDD" id="cd03443">
    <property type="entry name" value="PaaI_thioesterase"/>
    <property type="match status" value="1"/>
</dbReference>
<evidence type="ECO:0000313" key="3">
    <source>
        <dbReference type="EMBL" id="RDB73409.1"/>
    </source>
</evidence>
<evidence type="ECO:0000259" key="2">
    <source>
        <dbReference type="Pfam" id="PF03061"/>
    </source>
</evidence>
<dbReference type="EMBL" id="PPTU01000001">
    <property type="protein sequence ID" value="RDB73409.1"/>
    <property type="molecule type" value="Genomic_DNA"/>
</dbReference>
<sequence length="133" mass="14149">MLSDNPTLEEIEAVFANDRFATEAAGCRVVSGERGRAVCSMELADVHRNAMGNVMGGAIFTLADFALAICCNIGEEPTVSVDSSISFFRSTQGAALTATAVCDKPGRHLGFYTVTVEDDLGKQIAKMTATCYR</sequence>
<dbReference type="InterPro" id="IPR029069">
    <property type="entry name" value="HotDog_dom_sf"/>
</dbReference>
<dbReference type="PANTHER" id="PTHR42856">
    <property type="entry name" value="ACYL-COENZYME A THIOESTERASE PAAI"/>
    <property type="match status" value="1"/>
</dbReference>
<proteinExistence type="predicted"/>
<organism evidence="3 4">
    <name type="scientific">Eggerthella lenta</name>
    <name type="common">Eubacterium lentum</name>
    <dbReference type="NCBI Taxonomy" id="84112"/>
    <lineage>
        <taxon>Bacteria</taxon>
        <taxon>Bacillati</taxon>
        <taxon>Actinomycetota</taxon>
        <taxon>Coriobacteriia</taxon>
        <taxon>Eggerthellales</taxon>
        <taxon>Eggerthellaceae</taxon>
        <taxon>Eggerthella</taxon>
    </lineage>
</organism>
<protein>
    <submittedName>
        <fullName evidence="3">PaaI family thioesterase</fullName>
    </submittedName>
</protein>
<dbReference type="RefSeq" id="WP_114532379.1">
    <property type="nucleotide sequence ID" value="NZ_JADNJK010000008.1"/>
</dbReference>
<name>A0A369MPG5_EGGLN</name>
<reference evidence="3 4" key="1">
    <citation type="journal article" date="2018" name="Elife">
        <title>Discovery and characterization of a prevalent human gut bacterial enzyme sufficient for the inactivation of a family of plant toxins.</title>
        <authorList>
            <person name="Koppel N."/>
            <person name="Bisanz J.E."/>
            <person name="Pandelia M.E."/>
            <person name="Turnbaugh P.J."/>
            <person name="Balskus E.P."/>
        </authorList>
    </citation>
    <scope>NUCLEOTIDE SEQUENCE [LARGE SCALE GENOMIC DNA]</scope>
    <source>
        <strain evidence="3 4">W1 BHI 6</strain>
    </source>
</reference>
<evidence type="ECO:0000313" key="4">
    <source>
        <dbReference type="Proteomes" id="UP000253970"/>
    </source>
</evidence>
<dbReference type="Pfam" id="PF03061">
    <property type="entry name" value="4HBT"/>
    <property type="match status" value="1"/>
</dbReference>
<dbReference type="SUPFAM" id="SSF54637">
    <property type="entry name" value="Thioesterase/thiol ester dehydrase-isomerase"/>
    <property type="match status" value="1"/>
</dbReference>